<dbReference type="EMBL" id="AWSO01001292">
    <property type="protein sequence ID" value="ESK84492.1"/>
    <property type="molecule type" value="Genomic_DNA"/>
</dbReference>
<proteinExistence type="predicted"/>
<organism evidence="1 2">
    <name type="scientific">Moniliophthora roreri (strain MCA 2997)</name>
    <name type="common">Cocoa frosty pod rot fungus</name>
    <name type="synonym">Crinipellis roreri</name>
    <dbReference type="NCBI Taxonomy" id="1381753"/>
    <lineage>
        <taxon>Eukaryota</taxon>
        <taxon>Fungi</taxon>
        <taxon>Dikarya</taxon>
        <taxon>Basidiomycota</taxon>
        <taxon>Agaricomycotina</taxon>
        <taxon>Agaricomycetes</taxon>
        <taxon>Agaricomycetidae</taxon>
        <taxon>Agaricales</taxon>
        <taxon>Marasmiineae</taxon>
        <taxon>Marasmiaceae</taxon>
        <taxon>Moniliophthora</taxon>
    </lineage>
</organism>
<protein>
    <submittedName>
        <fullName evidence="1">Uncharacterized protein</fullName>
    </submittedName>
</protein>
<gene>
    <name evidence="1" type="ORF">Moror_6172</name>
</gene>
<dbReference type="AlphaFoldDB" id="V2WSE2"/>
<evidence type="ECO:0000313" key="2">
    <source>
        <dbReference type="Proteomes" id="UP000017559"/>
    </source>
</evidence>
<comment type="caution">
    <text evidence="1">The sequence shown here is derived from an EMBL/GenBank/DDBJ whole genome shotgun (WGS) entry which is preliminary data.</text>
</comment>
<accession>V2WSE2</accession>
<evidence type="ECO:0000313" key="1">
    <source>
        <dbReference type="EMBL" id="ESK84492.1"/>
    </source>
</evidence>
<dbReference type="KEGG" id="mrr:Moror_6172"/>
<dbReference type="Proteomes" id="UP000017559">
    <property type="component" value="Unassembled WGS sequence"/>
</dbReference>
<keyword evidence="2" id="KW-1185">Reference proteome</keyword>
<name>V2WSE2_MONRO</name>
<sequence length="167" mass="19074">MALASFDLNLDVCQNLGPPELVWGQNWFGKITQKMTQAKRLKGFLFEPAHAFPVWKSTTACSQTTIIASCQRPPSCPDFSTPQIRSVPLEHLDESSNTIVKAVLSLIFPPYADRYRRLKQEIGDAQWRFWSSFQLHYTFRHIGTCSTGMFIVVKQIATLIYESWALD</sequence>
<dbReference type="HOGENOM" id="CLU_1594996_0_0_1"/>
<reference evidence="1 2" key="1">
    <citation type="journal article" date="2014" name="BMC Genomics">
        <title>Genome and secretome analysis of the hemibiotrophic fungal pathogen, Moniliophthora roreri, which causes frosty pod rot disease of cacao: mechanisms of the biotrophic and necrotrophic phases.</title>
        <authorList>
            <person name="Meinhardt L.W."/>
            <person name="Costa G.G.L."/>
            <person name="Thomazella D.P.T."/>
            <person name="Teixeira P.J.P.L."/>
            <person name="Carazzolle M.F."/>
            <person name="Schuster S.C."/>
            <person name="Carlson J.E."/>
            <person name="Guiltinan M.J."/>
            <person name="Mieczkowski P."/>
            <person name="Farmer A."/>
            <person name="Ramaraj T."/>
            <person name="Crozier J."/>
            <person name="Davis R.E."/>
            <person name="Shao J."/>
            <person name="Melnick R.L."/>
            <person name="Pereira G.A.G."/>
            <person name="Bailey B.A."/>
        </authorList>
    </citation>
    <scope>NUCLEOTIDE SEQUENCE [LARGE SCALE GENOMIC DNA]</scope>
    <source>
        <strain evidence="1 2">MCA 2997</strain>
    </source>
</reference>